<name>T1KR67_TETUR</name>
<dbReference type="EnsemblMetazoa" id="tetur18g02440.1">
    <property type="protein sequence ID" value="tetur18g02440.1"/>
    <property type="gene ID" value="tetur18g02440"/>
</dbReference>
<reference evidence="2" key="1">
    <citation type="submission" date="2011-08" db="EMBL/GenBank/DDBJ databases">
        <authorList>
            <person name="Rombauts S."/>
        </authorList>
    </citation>
    <scope>NUCLEOTIDE SEQUENCE</scope>
    <source>
        <strain evidence="2">London</strain>
    </source>
</reference>
<keyword evidence="2" id="KW-1185">Reference proteome</keyword>
<dbReference type="HOGENOM" id="CLU_3411028_0_0_1"/>
<dbReference type="EMBL" id="CAEY01000384">
    <property type="status" value="NOT_ANNOTATED_CDS"/>
    <property type="molecule type" value="Genomic_DNA"/>
</dbReference>
<evidence type="ECO:0000313" key="1">
    <source>
        <dbReference type="EnsemblMetazoa" id="tetur18g02440.1"/>
    </source>
</evidence>
<evidence type="ECO:0000313" key="2">
    <source>
        <dbReference type="Proteomes" id="UP000015104"/>
    </source>
</evidence>
<dbReference type="AlphaFoldDB" id="T1KR67"/>
<organism evidence="1 2">
    <name type="scientific">Tetranychus urticae</name>
    <name type="common">Two-spotted spider mite</name>
    <dbReference type="NCBI Taxonomy" id="32264"/>
    <lineage>
        <taxon>Eukaryota</taxon>
        <taxon>Metazoa</taxon>
        <taxon>Ecdysozoa</taxon>
        <taxon>Arthropoda</taxon>
        <taxon>Chelicerata</taxon>
        <taxon>Arachnida</taxon>
        <taxon>Acari</taxon>
        <taxon>Acariformes</taxon>
        <taxon>Trombidiformes</taxon>
        <taxon>Prostigmata</taxon>
        <taxon>Eleutherengona</taxon>
        <taxon>Raphignathae</taxon>
        <taxon>Tetranychoidea</taxon>
        <taxon>Tetranychidae</taxon>
        <taxon>Tetranychus</taxon>
    </lineage>
</organism>
<accession>T1KR67</accession>
<reference evidence="1" key="2">
    <citation type="submission" date="2015-06" db="UniProtKB">
        <authorList>
            <consortium name="EnsemblMetazoa"/>
        </authorList>
    </citation>
    <scope>IDENTIFICATION</scope>
</reference>
<dbReference type="Proteomes" id="UP000015104">
    <property type="component" value="Unassembled WGS sequence"/>
</dbReference>
<protein>
    <submittedName>
        <fullName evidence="1">Uncharacterized protein</fullName>
    </submittedName>
</protein>
<sequence length="29" mass="3393">MEQQVNKGLKMNSRIGIVSRANYLTWQLN</sequence>
<proteinExistence type="predicted"/>